<evidence type="ECO:0000256" key="4">
    <source>
        <dbReference type="ARBA" id="ARBA00022692"/>
    </source>
</evidence>
<dbReference type="EMBL" id="AP022574">
    <property type="protein sequence ID" value="BBX68813.1"/>
    <property type="molecule type" value="Genomic_DNA"/>
</dbReference>
<accession>A0A7I7MBG5</accession>
<feature type="transmembrane region" description="Helical" evidence="8">
    <location>
        <begin position="176"/>
        <end position="195"/>
    </location>
</feature>
<reference evidence="10 11" key="1">
    <citation type="journal article" date="2019" name="Emerg. Microbes Infect.">
        <title>Comprehensive subspecies identification of 175 nontuberculous mycobacteria species based on 7547 genomic profiles.</title>
        <authorList>
            <person name="Matsumoto Y."/>
            <person name="Kinjo T."/>
            <person name="Motooka D."/>
            <person name="Nabeya D."/>
            <person name="Jung N."/>
            <person name="Uechi K."/>
            <person name="Horii T."/>
            <person name="Iida T."/>
            <person name="Fujita J."/>
            <person name="Nakamura S."/>
        </authorList>
    </citation>
    <scope>NUCLEOTIDE SEQUENCE [LARGE SCALE GENOMIC DNA]</scope>
    <source>
        <strain evidence="10 11">JCM 13323</strain>
    </source>
</reference>
<feature type="transmembrane region" description="Helical" evidence="8">
    <location>
        <begin position="280"/>
        <end position="301"/>
    </location>
</feature>
<feature type="transmembrane region" description="Helical" evidence="8">
    <location>
        <begin position="376"/>
        <end position="401"/>
    </location>
</feature>
<feature type="transmembrane region" description="Helical" evidence="8">
    <location>
        <begin position="572"/>
        <end position="590"/>
    </location>
</feature>
<feature type="domain" description="SSD" evidence="9">
    <location>
        <begin position="241"/>
        <end position="330"/>
    </location>
</feature>
<dbReference type="PANTHER" id="PTHR33406">
    <property type="entry name" value="MEMBRANE PROTEIN MJ1562-RELATED"/>
    <property type="match status" value="1"/>
</dbReference>
<feature type="transmembrane region" description="Helical" evidence="8">
    <location>
        <begin position="228"/>
        <end position="252"/>
    </location>
</feature>
<evidence type="ECO:0000256" key="2">
    <source>
        <dbReference type="ARBA" id="ARBA00010157"/>
    </source>
</evidence>
<dbReference type="InterPro" id="IPR050545">
    <property type="entry name" value="Mycobact_MmpL"/>
</dbReference>
<evidence type="ECO:0000259" key="9">
    <source>
        <dbReference type="PROSITE" id="PS50156"/>
    </source>
</evidence>
<gene>
    <name evidence="10" type="ORF">MPSYJ_22740</name>
</gene>
<feature type="transmembrane region" description="Helical" evidence="8">
    <location>
        <begin position="546"/>
        <end position="567"/>
    </location>
</feature>
<evidence type="ECO:0000313" key="10">
    <source>
        <dbReference type="EMBL" id="BBX68813.1"/>
    </source>
</evidence>
<dbReference type="InterPro" id="IPR004869">
    <property type="entry name" value="MMPL_dom"/>
</dbReference>
<dbReference type="Gene3D" id="1.20.1640.10">
    <property type="entry name" value="Multidrug efflux transporter AcrB transmembrane domain"/>
    <property type="match status" value="2"/>
</dbReference>
<evidence type="ECO:0000256" key="7">
    <source>
        <dbReference type="SAM" id="MobiDB-lite"/>
    </source>
</evidence>
<protein>
    <submittedName>
        <fullName evidence="10">Membrane protein</fullName>
    </submittedName>
</protein>
<keyword evidence="3" id="KW-1003">Cell membrane</keyword>
<dbReference type="AlphaFoldDB" id="A0A7I7MBG5"/>
<evidence type="ECO:0000256" key="5">
    <source>
        <dbReference type="ARBA" id="ARBA00022989"/>
    </source>
</evidence>
<dbReference type="KEGG" id="mpsc:MPSYJ_22740"/>
<dbReference type="RefSeq" id="WP_163722352.1">
    <property type="nucleotide sequence ID" value="NZ_AP022574.1"/>
</dbReference>
<keyword evidence="11" id="KW-1185">Reference proteome</keyword>
<keyword evidence="5 8" id="KW-1133">Transmembrane helix</keyword>
<evidence type="ECO:0000256" key="1">
    <source>
        <dbReference type="ARBA" id="ARBA00004651"/>
    </source>
</evidence>
<dbReference type="Proteomes" id="UP000466514">
    <property type="component" value="Chromosome"/>
</dbReference>
<name>A0A7I7MBG5_9MYCO</name>
<evidence type="ECO:0000256" key="6">
    <source>
        <dbReference type="ARBA" id="ARBA00023136"/>
    </source>
</evidence>
<sequence>MLHRIARLAIAAPRRILAAALLVMIACGVFGIPVVGQLSAGGFADPTSESARASQILVDRFGQGDMDLLISLRAEGGMDAARTVATDIVSRLSESPNVGEVTSAWTAPPSAASALISADGKTGLIVAGITGGESAAQRHAEELTDALVYDRDGVTVRAGGVAMTYVQINSQTEKDLLLMESIAVPLSFVVLVWVFGGLLAAALPVAVGGFAILGSMAVLRAVTLVTDVSIFALNLSIAMGLALAIDYTLLIISRYRDELAAGADRDRALVRTMSTAGRTVLFSAMTVALSMIAMVVFPMYFLKSFAYAGIAVVAFAALAAIVVAPAAIVLAGDRLDAFDVRKLVRRVLHRPEPAPVPVPVERMFWYRSTKYVQRRAIPIGVAVVALLVMLGLPFLGATWGFPDDRVLPQSASARQVGDDMRENFAVDSSANVTVVLPDARDVTPADSDGYAADLSRVDDVSTVSAPGGTFVDGARVGPPSAATGVADGSAFLTVGSTASLFTDASETQLDRLHAVEPPGGREAMLTGLAQINRDSSDSITSRLPTVLGIIAAITFVLLFLLTGSVVLPLKALVLNVLSLTAAFGALVWIFQDGHLGALGTTPTGTLVANMPVLLFCIAFGLSMDYEVFLVSRIREFWLASDRSTAANDESVALGLARTGRVVTAAALLMSISFAALIAAQVAFMRMFGVGLTLAILADATLVRMLLVPAFMHVLGRWNWWAPAPLARLHERIGLREGGDDGPPPAAPVPSVTEGQR</sequence>
<comment type="subcellular location">
    <subcellularLocation>
        <location evidence="1">Cell membrane</location>
        <topology evidence="1">Multi-pass membrane protein</topology>
    </subcellularLocation>
</comment>
<dbReference type="Pfam" id="PF03176">
    <property type="entry name" value="MMPL"/>
    <property type="match status" value="2"/>
</dbReference>
<dbReference type="PANTHER" id="PTHR33406:SF11">
    <property type="entry name" value="MEMBRANE PROTEIN SCO6666-RELATED"/>
    <property type="match status" value="1"/>
</dbReference>
<feature type="transmembrane region" description="Helical" evidence="8">
    <location>
        <begin position="202"/>
        <end position="222"/>
    </location>
</feature>
<dbReference type="SUPFAM" id="SSF82866">
    <property type="entry name" value="Multidrug efflux transporter AcrB transmembrane domain"/>
    <property type="match status" value="2"/>
</dbReference>
<feature type="region of interest" description="Disordered" evidence="7">
    <location>
        <begin position="734"/>
        <end position="756"/>
    </location>
</feature>
<dbReference type="GO" id="GO:0005886">
    <property type="term" value="C:plasma membrane"/>
    <property type="evidence" value="ECO:0007669"/>
    <property type="project" value="UniProtKB-SubCell"/>
</dbReference>
<evidence type="ECO:0000256" key="3">
    <source>
        <dbReference type="ARBA" id="ARBA00022475"/>
    </source>
</evidence>
<feature type="transmembrane region" description="Helical" evidence="8">
    <location>
        <begin position="661"/>
        <end position="681"/>
    </location>
</feature>
<evidence type="ECO:0000256" key="8">
    <source>
        <dbReference type="SAM" id="Phobius"/>
    </source>
</evidence>
<dbReference type="PROSITE" id="PS51257">
    <property type="entry name" value="PROKAR_LIPOPROTEIN"/>
    <property type="match status" value="1"/>
</dbReference>
<comment type="similarity">
    <text evidence="2">Belongs to the resistance-nodulation-cell division (RND) (TC 2.A.6) family. MmpL subfamily.</text>
</comment>
<feature type="transmembrane region" description="Helical" evidence="8">
    <location>
        <begin position="610"/>
        <end position="630"/>
    </location>
</feature>
<feature type="transmembrane region" description="Helical" evidence="8">
    <location>
        <begin position="307"/>
        <end position="332"/>
    </location>
</feature>
<proteinExistence type="inferred from homology"/>
<feature type="transmembrane region" description="Helical" evidence="8">
    <location>
        <begin position="687"/>
        <end position="706"/>
    </location>
</feature>
<keyword evidence="4 8" id="KW-0812">Transmembrane</keyword>
<keyword evidence="6 8" id="KW-0472">Membrane</keyword>
<organism evidence="10 11">
    <name type="scientific">Mycolicibacterium psychrotolerans</name>
    <dbReference type="NCBI Taxonomy" id="216929"/>
    <lineage>
        <taxon>Bacteria</taxon>
        <taxon>Bacillati</taxon>
        <taxon>Actinomycetota</taxon>
        <taxon>Actinomycetes</taxon>
        <taxon>Mycobacteriales</taxon>
        <taxon>Mycobacteriaceae</taxon>
        <taxon>Mycolicibacterium</taxon>
    </lineage>
</organism>
<evidence type="ECO:0000313" key="11">
    <source>
        <dbReference type="Proteomes" id="UP000466514"/>
    </source>
</evidence>
<dbReference type="PROSITE" id="PS50156">
    <property type="entry name" value="SSD"/>
    <property type="match status" value="1"/>
</dbReference>
<dbReference type="InterPro" id="IPR000731">
    <property type="entry name" value="SSD"/>
</dbReference>